<accession>A0A6B0SIZ0</accession>
<dbReference type="EMBL" id="WUUU01000140">
    <property type="protein sequence ID" value="MXR21708.1"/>
    <property type="molecule type" value="Genomic_DNA"/>
</dbReference>
<evidence type="ECO:0000256" key="3">
    <source>
        <dbReference type="ARBA" id="ARBA00022970"/>
    </source>
</evidence>
<dbReference type="Pfam" id="PF00005">
    <property type="entry name" value="ABC_tran"/>
    <property type="match status" value="1"/>
</dbReference>
<evidence type="ECO:0000313" key="5">
    <source>
        <dbReference type="EMBL" id="MXR21708.1"/>
    </source>
</evidence>
<evidence type="ECO:0000256" key="2">
    <source>
        <dbReference type="ARBA" id="ARBA00022448"/>
    </source>
</evidence>
<dbReference type="Proteomes" id="UP000471521">
    <property type="component" value="Unassembled WGS sequence"/>
</dbReference>
<feature type="domain" description="ABC transporter" evidence="4">
    <location>
        <begin position="28"/>
        <end position="94"/>
    </location>
</feature>
<keyword evidence="5" id="KW-0067">ATP-binding</keyword>
<keyword evidence="5" id="KW-0547">Nucleotide-binding</keyword>
<comment type="caution">
    <text evidence="5">The sequence shown here is derived from an EMBL/GenBank/DDBJ whole genome shotgun (WGS) entry which is preliminary data.</text>
</comment>
<keyword evidence="3" id="KW-0029">Amino-acid transport</keyword>
<gene>
    <name evidence="5" type="ORF">GRX66_14230</name>
</gene>
<protein>
    <submittedName>
        <fullName evidence="5">ATP-binding cassette domain-containing protein</fullName>
    </submittedName>
</protein>
<sequence length="99" mass="10094">MSDAEDSDAPPALTATDASFGYPGVTILDAASVELRAGELTALVGPNGCGKTTVLELFAGLRALDAGTVTRPPASDRAVAYLPQRPGFRSGFDAREALG</sequence>
<dbReference type="GO" id="GO:0015807">
    <property type="term" value="P:L-amino acid transport"/>
    <property type="evidence" value="ECO:0007669"/>
    <property type="project" value="TreeGrafter"/>
</dbReference>
<dbReference type="SUPFAM" id="SSF52540">
    <property type="entry name" value="P-loop containing nucleoside triphosphate hydrolases"/>
    <property type="match status" value="1"/>
</dbReference>
<dbReference type="InterPro" id="IPR052156">
    <property type="entry name" value="BCAA_Transport_ATP-bd_LivF"/>
</dbReference>
<evidence type="ECO:0000256" key="1">
    <source>
        <dbReference type="ARBA" id="ARBA00005417"/>
    </source>
</evidence>
<comment type="similarity">
    <text evidence="1">Belongs to the ABC transporter superfamily.</text>
</comment>
<feature type="non-terminal residue" evidence="5">
    <location>
        <position position="99"/>
    </location>
</feature>
<organism evidence="5 6">
    <name type="scientific">Halobacterium bonnevillei</name>
    <dbReference type="NCBI Taxonomy" id="2692200"/>
    <lineage>
        <taxon>Archaea</taxon>
        <taxon>Methanobacteriati</taxon>
        <taxon>Methanobacteriota</taxon>
        <taxon>Stenosarchaea group</taxon>
        <taxon>Halobacteria</taxon>
        <taxon>Halobacteriales</taxon>
        <taxon>Halobacteriaceae</taxon>
        <taxon>Halobacterium</taxon>
    </lineage>
</organism>
<dbReference type="GO" id="GO:0015658">
    <property type="term" value="F:branched-chain amino acid transmembrane transporter activity"/>
    <property type="evidence" value="ECO:0007669"/>
    <property type="project" value="TreeGrafter"/>
</dbReference>
<dbReference type="AlphaFoldDB" id="A0A6B0SIZ0"/>
<dbReference type="OrthoDB" id="18209at2157"/>
<dbReference type="InterPro" id="IPR003439">
    <property type="entry name" value="ABC_transporter-like_ATP-bd"/>
</dbReference>
<dbReference type="GO" id="GO:0016887">
    <property type="term" value="F:ATP hydrolysis activity"/>
    <property type="evidence" value="ECO:0007669"/>
    <property type="project" value="InterPro"/>
</dbReference>
<name>A0A6B0SIZ0_9EURY</name>
<keyword evidence="2" id="KW-0813">Transport</keyword>
<evidence type="ECO:0000313" key="6">
    <source>
        <dbReference type="Proteomes" id="UP000471521"/>
    </source>
</evidence>
<dbReference type="GO" id="GO:0005524">
    <property type="term" value="F:ATP binding"/>
    <property type="evidence" value="ECO:0007669"/>
    <property type="project" value="UniProtKB-KW"/>
</dbReference>
<dbReference type="PANTHER" id="PTHR43820">
    <property type="entry name" value="HIGH-AFFINITY BRANCHED-CHAIN AMINO ACID TRANSPORT ATP-BINDING PROTEIN LIVF"/>
    <property type="match status" value="1"/>
</dbReference>
<evidence type="ECO:0000259" key="4">
    <source>
        <dbReference type="Pfam" id="PF00005"/>
    </source>
</evidence>
<dbReference type="InterPro" id="IPR027417">
    <property type="entry name" value="P-loop_NTPase"/>
</dbReference>
<proteinExistence type="inferred from homology"/>
<dbReference type="RefSeq" id="WP_159527152.1">
    <property type="nucleotide sequence ID" value="NZ_WUUU01000140.1"/>
</dbReference>
<reference evidence="5 6" key="1">
    <citation type="submission" date="2019-12" db="EMBL/GenBank/DDBJ databases">
        <title>Isolation and characterization of three novel carbon monoxide-oxidizing members of Halobacteria from salione crusts and soils.</title>
        <authorList>
            <person name="Myers M.R."/>
            <person name="King G.M."/>
        </authorList>
    </citation>
    <scope>NUCLEOTIDE SEQUENCE [LARGE SCALE GENOMIC DNA]</scope>
    <source>
        <strain evidence="5 6">PCN9</strain>
    </source>
</reference>
<dbReference type="Gene3D" id="3.40.50.300">
    <property type="entry name" value="P-loop containing nucleotide triphosphate hydrolases"/>
    <property type="match status" value="1"/>
</dbReference>
<keyword evidence="6" id="KW-1185">Reference proteome</keyword>
<dbReference type="PANTHER" id="PTHR43820:SF4">
    <property type="entry name" value="HIGH-AFFINITY BRANCHED-CHAIN AMINO ACID TRANSPORT ATP-BINDING PROTEIN LIVF"/>
    <property type="match status" value="1"/>
</dbReference>